<dbReference type="InterPro" id="IPR009045">
    <property type="entry name" value="Zn_M74/Hedgehog-like"/>
</dbReference>
<dbReference type="PANTHER" id="PTHR34385:SF1">
    <property type="entry name" value="PEPTIDOGLYCAN L-ALANYL-D-GLUTAMATE ENDOPEPTIDASE CWLK"/>
    <property type="match status" value="1"/>
</dbReference>
<feature type="compositionally biased region" description="Polar residues" evidence="1">
    <location>
        <begin position="31"/>
        <end position="49"/>
    </location>
</feature>
<dbReference type="EMBL" id="JBHHMI010000002">
    <property type="protein sequence ID" value="MFB5265849.1"/>
    <property type="molecule type" value="Genomic_DNA"/>
</dbReference>
<dbReference type="InterPro" id="IPR052179">
    <property type="entry name" value="DD-CPase-like"/>
</dbReference>
<dbReference type="PANTHER" id="PTHR34385">
    <property type="entry name" value="D-ALANYL-D-ALANINE CARBOXYPEPTIDASE"/>
    <property type="match status" value="1"/>
</dbReference>
<keyword evidence="3" id="KW-0645">Protease</keyword>
<evidence type="ECO:0000313" key="3">
    <source>
        <dbReference type="EMBL" id="MFB5265849.1"/>
    </source>
</evidence>
<dbReference type="InterPro" id="IPR003709">
    <property type="entry name" value="VanY-like_core_dom"/>
</dbReference>
<keyword evidence="3" id="KW-0378">Hydrolase</keyword>
<dbReference type="SUPFAM" id="SSF55166">
    <property type="entry name" value="Hedgehog/DD-peptidase"/>
    <property type="match status" value="1"/>
</dbReference>
<proteinExistence type="predicted"/>
<dbReference type="CDD" id="cd14852">
    <property type="entry name" value="LD-carboxypeptidase"/>
    <property type="match status" value="1"/>
</dbReference>
<dbReference type="InterPro" id="IPR058193">
    <property type="entry name" value="VanY/YodJ_core_dom"/>
</dbReference>
<keyword evidence="3" id="KW-0121">Carboxypeptidase</keyword>
<protein>
    <submittedName>
        <fullName evidence="3">D-alanyl-D-alanine carboxypeptidase family protein</fullName>
    </submittedName>
</protein>
<feature type="domain" description="D-alanyl-D-alanine carboxypeptidase-like core" evidence="2">
    <location>
        <begin position="117"/>
        <end position="245"/>
    </location>
</feature>
<comment type="caution">
    <text evidence="3">The sequence shown here is derived from an EMBL/GenBank/DDBJ whole genome shotgun (WGS) entry which is preliminary data.</text>
</comment>
<dbReference type="PROSITE" id="PS51257">
    <property type="entry name" value="PROKAR_LIPOPROTEIN"/>
    <property type="match status" value="1"/>
</dbReference>
<name>A0ABV5APR2_9BACL</name>
<reference evidence="3 4" key="1">
    <citation type="submission" date="2024-09" db="EMBL/GenBank/DDBJ databases">
        <title>Paenibacillus zeirhizospherea sp. nov., isolated from surface of the maize (Zea mays) roots in a horticulture field, Hungary.</title>
        <authorList>
            <person name="Marton D."/>
            <person name="Farkas M."/>
            <person name="Bedics A."/>
            <person name="Toth E."/>
            <person name="Tancsics A."/>
            <person name="Boka K."/>
            <person name="Maroti G."/>
            <person name="Kriszt B."/>
            <person name="Cserhati M."/>
        </authorList>
    </citation>
    <scope>NUCLEOTIDE SEQUENCE [LARGE SCALE GENOMIC DNA]</scope>
    <source>
        <strain evidence="3 4">KCTC 33519</strain>
    </source>
</reference>
<keyword evidence="4" id="KW-1185">Reference proteome</keyword>
<dbReference type="Proteomes" id="UP001580346">
    <property type="component" value="Unassembled WGS sequence"/>
</dbReference>
<organism evidence="3 4">
    <name type="scientific">Paenibacillus enshidis</name>
    <dbReference type="NCBI Taxonomy" id="1458439"/>
    <lineage>
        <taxon>Bacteria</taxon>
        <taxon>Bacillati</taxon>
        <taxon>Bacillota</taxon>
        <taxon>Bacilli</taxon>
        <taxon>Bacillales</taxon>
        <taxon>Paenibacillaceae</taxon>
        <taxon>Paenibacillus</taxon>
    </lineage>
</organism>
<dbReference type="RefSeq" id="WP_375353403.1">
    <property type="nucleotide sequence ID" value="NZ_JBHHMI010000002.1"/>
</dbReference>
<evidence type="ECO:0000313" key="4">
    <source>
        <dbReference type="Proteomes" id="UP001580346"/>
    </source>
</evidence>
<dbReference type="Gene3D" id="3.30.1380.10">
    <property type="match status" value="1"/>
</dbReference>
<sequence length="273" mass="29629">MLKRNGMFYVGLLLVCTGLALLLSACEQRETPQPQEANTNKAGTSQQEGVKTELAPVTDGQTSKPDSPDNDSLPVVADPDAVTVLVNKQIRLPENYIPADLVYPDVRFVFKEKIEKRMLRKEAAQALETMFAAAGKDGINLAGVSGYRSEARQKVIFNQYAAKDGEEKAKTYSAYPGTSEHQTGLAIDVSGSDGKCAAESCFAGTPEAEWLAAHAAESGFIIRYPEGKEGITGYKYEPWHIRYVGVELAKEISAKGITLEEYFGDAVPVTTQP</sequence>
<accession>A0ABV5APR2</accession>
<feature type="region of interest" description="Disordered" evidence="1">
    <location>
        <begin position="31"/>
        <end position="76"/>
    </location>
</feature>
<evidence type="ECO:0000259" key="2">
    <source>
        <dbReference type="Pfam" id="PF02557"/>
    </source>
</evidence>
<evidence type="ECO:0000256" key="1">
    <source>
        <dbReference type="SAM" id="MobiDB-lite"/>
    </source>
</evidence>
<gene>
    <name evidence="3" type="ORF">ACE41H_03485</name>
</gene>
<dbReference type="GO" id="GO:0004180">
    <property type="term" value="F:carboxypeptidase activity"/>
    <property type="evidence" value="ECO:0007669"/>
    <property type="project" value="UniProtKB-KW"/>
</dbReference>
<dbReference type="Pfam" id="PF02557">
    <property type="entry name" value="VanY"/>
    <property type="match status" value="1"/>
</dbReference>